<name>A0A1G9P868_9BACI</name>
<dbReference type="Proteomes" id="UP000182347">
    <property type="component" value="Unassembled WGS sequence"/>
</dbReference>
<feature type="transmembrane region" description="Helical" evidence="1">
    <location>
        <begin position="12"/>
        <end position="31"/>
    </location>
</feature>
<keyword evidence="1" id="KW-0472">Membrane</keyword>
<proteinExistence type="predicted"/>
<organism evidence="2 3">
    <name type="scientific">Sediminibacillus halophilus</name>
    <dbReference type="NCBI Taxonomy" id="482461"/>
    <lineage>
        <taxon>Bacteria</taxon>
        <taxon>Bacillati</taxon>
        <taxon>Bacillota</taxon>
        <taxon>Bacilli</taxon>
        <taxon>Bacillales</taxon>
        <taxon>Bacillaceae</taxon>
        <taxon>Sediminibacillus</taxon>
    </lineage>
</organism>
<feature type="transmembrane region" description="Helical" evidence="1">
    <location>
        <begin position="180"/>
        <end position="200"/>
    </location>
</feature>
<gene>
    <name evidence="2" type="ORF">SAMN05216244_1327</name>
</gene>
<evidence type="ECO:0000256" key="1">
    <source>
        <dbReference type="SAM" id="Phobius"/>
    </source>
</evidence>
<keyword evidence="1" id="KW-0812">Transmembrane</keyword>
<dbReference type="Gene3D" id="1.20.120.1630">
    <property type="match status" value="1"/>
</dbReference>
<feature type="transmembrane region" description="Helical" evidence="1">
    <location>
        <begin position="110"/>
        <end position="131"/>
    </location>
</feature>
<dbReference type="PANTHER" id="PTHR32251:SF15">
    <property type="entry name" value="3-OXO-5-ALPHA-STEROID 4-DEHYDROGENASE (DUF1295)"/>
    <property type="match status" value="1"/>
</dbReference>
<dbReference type="AlphaFoldDB" id="A0A1G9P868"/>
<sequence>MYPKHAASMPQKVMLVLMETAILFVAGWLLLGNGGQMVHDLVGKGFLKGNTERNSMLFVLYLVVYTRMFLTIFYLLKREMPWKEALTIPFAFSFYYVGFSLFALNTEQPLVWWDFLLVLLFLVGSFLNTFSELQRHRWKKDPVNRGKLFTGGLFRFSMHINYFGDLVWVTALALLTRSGFALFIPLLLFFLFVFYNIPLLDRHLAWKYGSQFTHYRKTTSKFIPFIY</sequence>
<evidence type="ECO:0000313" key="3">
    <source>
        <dbReference type="Proteomes" id="UP000182347"/>
    </source>
</evidence>
<protein>
    <submittedName>
        <fullName evidence="2">Uncharacterized protein</fullName>
    </submittedName>
</protein>
<accession>A0A1G9P868</accession>
<dbReference type="EMBL" id="FNHF01000001">
    <property type="protein sequence ID" value="SDL94949.1"/>
    <property type="molecule type" value="Genomic_DNA"/>
</dbReference>
<dbReference type="PANTHER" id="PTHR32251">
    <property type="entry name" value="3-OXO-5-ALPHA-STEROID 4-DEHYDROGENASE"/>
    <property type="match status" value="1"/>
</dbReference>
<feature type="transmembrane region" description="Helical" evidence="1">
    <location>
        <begin position="152"/>
        <end position="174"/>
    </location>
</feature>
<dbReference type="InterPro" id="IPR010721">
    <property type="entry name" value="UstE-like"/>
</dbReference>
<dbReference type="PROSITE" id="PS50244">
    <property type="entry name" value="S5A_REDUCTASE"/>
    <property type="match status" value="1"/>
</dbReference>
<keyword evidence="1" id="KW-1133">Transmembrane helix</keyword>
<feature type="transmembrane region" description="Helical" evidence="1">
    <location>
        <begin position="85"/>
        <end position="104"/>
    </location>
</feature>
<reference evidence="3" key="1">
    <citation type="submission" date="2016-10" db="EMBL/GenBank/DDBJ databases">
        <authorList>
            <person name="Varghese N."/>
            <person name="Submissions S."/>
        </authorList>
    </citation>
    <scope>NUCLEOTIDE SEQUENCE [LARGE SCALE GENOMIC DNA]</scope>
    <source>
        <strain evidence="3">CGMCC 1.6199</strain>
    </source>
</reference>
<keyword evidence="3" id="KW-1185">Reference proteome</keyword>
<dbReference type="OrthoDB" id="9779233at2"/>
<dbReference type="GO" id="GO:0016020">
    <property type="term" value="C:membrane"/>
    <property type="evidence" value="ECO:0007669"/>
    <property type="project" value="TreeGrafter"/>
</dbReference>
<evidence type="ECO:0000313" key="2">
    <source>
        <dbReference type="EMBL" id="SDL94949.1"/>
    </source>
</evidence>
<feature type="transmembrane region" description="Helical" evidence="1">
    <location>
        <begin position="56"/>
        <end position="76"/>
    </location>
</feature>
<dbReference type="Pfam" id="PF06966">
    <property type="entry name" value="DUF1295"/>
    <property type="match status" value="1"/>
</dbReference>